<dbReference type="InterPro" id="IPR011055">
    <property type="entry name" value="Dup_hybrid_motif"/>
</dbReference>
<organism evidence="3 4">
    <name type="scientific">Rugamonas rivuli</name>
    <dbReference type="NCBI Taxonomy" id="2743358"/>
    <lineage>
        <taxon>Bacteria</taxon>
        <taxon>Pseudomonadati</taxon>
        <taxon>Pseudomonadota</taxon>
        <taxon>Betaproteobacteria</taxon>
        <taxon>Burkholderiales</taxon>
        <taxon>Oxalobacteraceae</taxon>
        <taxon>Telluria group</taxon>
        <taxon>Rugamonas</taxon>
    </lineage>
</organism>
<dbReference type="InterPro" id="IPR050570">
    <property type="entry name" value="Cell_wall_metabolism_enzyme"/>
</dbReference>
<proteinExistence type="predicted"/>
<gene>
    <name evidence="3" type="ORF">GEV01_01295</name>
</gene>
<dbReference type="InterPro" id="IPR018392">
    <property type="entry name" value="LysM"/>
</dbReference>
<dbReference type="CDD" id="cd12797">
    <property type="entry name" value="M23_peptidase"/>
    <property type="match status" value="1"/>
</dbReference>
<dbReference type="Proteomes" id="UP000444318">
    <property type="component" value="Unassembled WGS sequence"/>
</dbReference>
<dbReference type="SMART" id="SM00257">
    <property type="entry name" value="LysM"/>
    <property type="match status" value="1"/>
</dbReference>
<dbReference type="InterPro" id="IPR036779">
    <property type="entry name" value="LysM_dom_sf"/>
</dbReference>
<dbReference type="PROSITE" id="PS51782">
    <property type="entry name" value="LYSM"/>
    <property type="match status" value="1"/>
</dbReference>
<feature type="compositionally biased region" description="Low complexity" evidence="1">
    <location>
        <begin position="446"/>
        <end position="472"/>
    </location>
</feature>
<sequence length="650" mass="70457">MQTYIVKEHDSLWKIARLHGTTVAALAALNHLKGEQLHLIHRDQVLLLPNDDADEVADTKLSIKFRALDFSSVTPKKVKVAHDDKEEIHVVSGPGELFLYIRDHARGLKIWIEDLDQKMDNVFSSERVPIGNWVLAVDSRAVKADGSLQKKKGSANSTTEEVKQAVTHNAQLTSGATVQQQTRAEAGAPTHGLATIYTEANLRLLPGNEKYRKLIITAAKKYELTPQSLAALIDAEVGGVWDEKANHENSGLAQGLAQFFEPAWDAVYKLDTSLLHADCQKMSASSRLAKRLEAKYAIDGAAAYASLNLKNFEKESKLPASTLPAADKAKLAYLLHHDGLTGALRLFGLREQLSEEDITDKLRKQIGKDNVKKLNSLLKQYKNSGAAAYQGWLFDYIDAKVNVANFIVKEDKDFSEPARGMAEIVLSLNSSAKIQVPVPKPKKEASAPSAKSKTPPTELKAAQAPPAPASSSNEAKWHNPLSICTLRTAHLPSKTGAKFGWTRNGGTKCHQGIDLVAVPGTPIFAVANGIVYSTPAKSPTYAYGNTLVLVVGLADLPEPQATEFKKVNPGATSIGFFYAHLSELPSESPKNVYAGDVIGKSGASGNAHGMNTVEQGAHLHFEVRLKARTLSAGLTNRADPLPFIENCTNI</sequence>
<dbReference type="SUPFAM" id="SSF51261">
    <property type="entry name" value="Duplicated hybrid motif"/>
    <property type="match status" value="1"/>
</dbReference>
<dbReference type="RefSeq" id="WP_152800954.1">
    <property type="nucleotide sequence ID" value="NZ_WHUF01000001.1"/>
</dbReference>
<dbReference type="SUPFAM" id="SSF53955">
    <property type="entry name" value="Lysozyme-like"/>
    <property type="match status" value="1"/>
</dbReference>
<evidence type="ECO:0000313" key="4">
    <source>
        <dbReference type="Proteomes" id="UP000444318"/>
    </source>
</evidence>
<dbReference type="GO" id="GO:0004222">
    <property type="term" value="F:metalloendopeptidase activity"/>
    <property type="evidence" value="ECO:0007669"/>
    <property type="project" value="TreeGrafter"/>
</dbReference>
<dbReference type="Pfam" id="PF01476">
    <property type="entry name" value="LysM"/>
    <property type="match status" value="1"/>
</dbReference>
<accession>A0A843S7E6</accession>
<dbReference type="Gene3D" id="2.70.70.10">
    <property type="entry name" value="Glucose Permease (Domain IIA)"/>
    <property type="match status" value="1"/>
</dbReference>
<dbReference type="InterPro" id="IPR023346">
    <property type="entry name" value="Lysozyme-like_dom_sf"/>
</dbReference>
<dbReference type="EMBL" id="WHUF01000001">
    <property type="protein sequence ID" value="MQA18140.1"/>
    <property type="molecule type" value="Genomic_DNA"/>
</dbReference>
<dbReference type="Gene3D" id="3.10.350.10">
    <property type="entry name" value="LysM domain"/>
    <property type="match status" value="1"/>
</dbReference>
<dbReference type="PANTHER" id="PTHR21666">
    <property type="entry name" value="PEPTIDASE-RELATED"/>
    <property type="match status" value="1"/>
</dbReference>
<name>A0A843S7E6_9BURK</name>
<comment type="caution">
    <text evidence="3">The sequence shown here is derived from an EMBL/GenBank/DDBJ whole genome shotgun (WGS) entry which is preliminary data.</text>
</comment>
<dbReference type="PANTHER" id="PTHR21666:SF270">
    <property type="entry name" value="MUREIN HYDROLASE ACTIVATOR ENVC"/>
    <property type="match status" value="1"/>
</dbReference>
<evidence type="ECO:0000313" key="3">
    <source>
        <dbReference type="EMBL" id="MQA18140.1"/>
    </source>
</evidence>
<reference evidence="3 4" key="1">
    <citation type="submission" date="2019-10" db="EMBL/GenBank/DDBJ databases">
        <title>Two novel species isolated from a subtropical stream in China.</title>
        <authorList>
            <person name="Lu H."/>
        </authorList>
    </citation>
    <scope>NUCLEOTIDE SEQUENCE [LARGE SCALE GENOMIC DNA]</scope>
    <source>
        <strain evidence="3 4">FT103W</strain>
    </source>
</reference>
<dbReference type="Gene3D" id="1.10.530.10">
    <property type="match status" value="1"/>
</dbReference>
<dbReference type="CDD" id="cd00118">
    <property type="entry name" value="LysM"/>
    <property type="match status" value="1"/>
</dbReference>
<dbReference type="InterPro" id="IPR016047">
    <property type="entry name" value="M23ase_b-sheet_dom"/>
</dbReference>
<dbReference type="Pfam" id="PF01551">
    <property type="entry name" value="Peptidase_M23"/>
    <property type="match status" value="1"/>
</dbReference>
<keyword evidence="4" id="KW-1185">Reference proteome</keyword>
<feature type="region of interest" description="Disordered" evidence="1">
    <location>
        <begin position="437"/>
        <end position="475"/>
    </location>
</feature>
<feature type="domain" description="LysM" evidence="2">
    <location>
        <begin position="2"/>
        <end position="48"/>
    </location>
</feature>
<evidence type="ECO:0000256" key="1">
    <source>
        <dbReference type="SAM" id="MobiDB-lite"/>
    </source>
</evidence>
<dbReference type="SUPFAM" id="SSF54106">
    <property type="entry name" value="LysM domain"/>
    <property type="match status" value="1"/>
</dbReference>
<protein>
    <submittedName>
        <fullName evidence="3">Peptidoglycan DD-metalloendopeptidase family protein</fullName>
    </submittedName>
</protein>
<dbReference type="AlphaFoldDB" id="A0A843S7E6"/>
<evidence type="ECO:0000259" key="2">
    <source>
        <dbReference type="PROSITE" id="PS51782"/>
    </source>
</evidence>